<evidence type="ECO:0000313" key="2">
    <source>
        <dbReference type="Proteomes" id="UP000279422"/>
    </source>
</evidence>
<dbReference type="AlphaFoldDB" id="A0A497E1S7"/>
<organism evidence="1 2">
    <name type="scientific">Aerophobetes bacterium</name>
    <dbReference type="NCBI Taxonomy" id="2030807"/>
    <lineage>
        <taxon>Bacteria</taxon>
        <taxon>Candidatus Aerophobota</taxon>
    </lineage>
</organism>
<dbReference type="Proteomes" id="UP000279422">
    <property type="component" value="Unassembled WGS sequence"/>
</dbReference>
<protein>
    <submittedName>
        <fullName evidence="1">Uncharacterized protein</fullName>
    </submittedName>
</protein>
<reference evidence="1 2" key="1">
    <citation type="submission" date="2018-06" db="EMBL/GenBank/DDBJ databases">
        <title>Extensive metabolic versatility and redundancy in microbially diverse, dynamic hydrothermal sediments.</title>
        <authorList>
            <person name="Dombrowski N."/>
            <person name="Teske A."/>
            <person name="Baker B.J."/>
        </authorList>
    </citation>
    <scope>NUCLEOTIDE SEQUENCE [LARGE SCALE GENOMIC DNA]</scope>
    <source>
        <strain evidence="1">B47_G16</strain>
    </source>
</reference>
<accession>A0A497E1S7</accession>
<proteinExistence type="predicted"/>
<dbReference type="EMBL" id="QMPZ01000164">
    <property type="protein sequence ID" value="RLE07490.1"/>
    <property type="molecule type" value="Genomic_DNA"/>
</dbReference>
<evidence type="ECO:0000313" key="1">
    <source>
        <dbReference type="EMBL" id="RLE07490.1"/>
    </source>
</evidence>
<name>A0A497E1S7_UNCAE</name>
<sequence length="91" mass="9867">LGKLIYPTTSDNSPVYLTSIPEDPFNPNDDPRGYYSYFTTGDPTPTAWALVSYGPDRVISISSYDDAKDPSKIYDQNAGIISSGDIVLTGP</sequence>
<gene>
    <name evidence="1" type="ORF">DRJ00_08040</name>
</gene>
<feature type="non-terminal residue" evidence="1">
    <location>
        <position position="1"/>
    </location>
</feature>
<comment type="caution">
    <text evidence="1">The sequence shown here is derived from an EMBL/GenBank/DDBJ whole genome shotgun (WGS) entry which is preliminary data.</text>
</comment>